<feature type="transmembrane region" description="Helical" evidence="7">
    <location>
        <begin position="71"/>
        <end position="95"/>
    </location>
</feature>
<evidence type="ECO:0000256" key="3">
    <source>
        <dbReference type="ARBA" id="ARBA00022475"/>
    </source>
</evidence>
<evidence type="ECO:0000256" key="7">
    <source>
        <dbReference type="RuleBase" id="RU363032"/>
    </source>
</evidence>
<dbReference type="PANTHER" id="PTHR43744:SF9">
    <property type="entry name" value="POLYGALACTURONAN_RHAMNOGALACTURONAN TRANSPORT SYSTEM PERMEASE PROTEIN YTCP"/>
    <property type="match status" value="1"/>
</dbReference>
<feature type="domain" description="ABC transmembrane type-1" evidence="8">
    <location>
        <begin position="71"/>
        <end position="274"/>
    </location>
</feature>
<feature type="transmembrane region" description="Helical" evidence="7">
    <location>
        <begin position="138"/>
        <end position="159"/>
    </location>
</feature>
<feature type="transmembrane region" description="Helical" evidence="7">
    <location>
        <begin position="107"/>
        <end position="126"/>
    </location>
</feature>
<proteinExistence type="inferred from homology"/>
<dbReference type="PANTHER" id="PTHR43744">
    <property type="entry name" value="ABC TRANSPORTER PERMEASE PROTEIN MG189-RELATED-RELATED"/>
    <property type="match status" value="1"/>
</dbReference>
<dbReference type="InterPro" id="IPR035906">
    <property type="entry name" value="MetI-like_sf"/>
</dbReference>
<keyword evidence="3" id="KW-1003">Cell membrane</keyword>
<feature type="transmembrane region" description="Helical" evidence="7">
    <location>
        <begin position="12"/>
        <end position="34"/>
    </location>
</feature>
<dbReference type="Gene3D" id="1.10.3720.10">
    <property type="entry name" value="MetI-like"/>
    <property type="match status" value="1"/>
</dbReference>
<sequence>MKKIDWFQLVNTVFIFLFALMCTLPILLVLIVSFSDEQSILQNGYSFFPDRFSLEAYRSVFASNEQLLQSYAVSIGVTLIGTLAAVTITGMAGYTLANRQVRYRNPIALFFFITMLFNAGLVPWYMMNDLLGFKNNLLALIIPTLIFSPFNLFLVRNFMQELPDALLESARMDGASDAYIAFRIVFPLSMPVLATVALFYGLGYWNNWFNAIMLVDKESLYPLQYLLYKMQSEINMINQMQGVAISNTLAPTESFKMAVAIITIGPIVLLYPFLQRFIIKGLVIGAVKG</sequence>
<dbReference type="InterPro" id="IPR000515">
    <property type="entry name" value="MetI-like"/>
</dbReference>
<comment type="subcellular location">
    <subcellularLocation>
        <location evidence="1 7">Cell membrane</location>
        <topology evidence="1 7">Multi-pass membrane protein</topology>
    </subcellularLocation>
</comment>
<gene>
    <name evidence="9" type="ORF">L1F29_28600</name>
</gene>
<dbReference type="CDD" id="cd06261">
    <property type="entry name" value="TM_PBP2"/>
    <property type="match status" value="1"/>
</dbReference>
<evidence type="ECO:0000256" key="1">
    <source>
        <dbReference type="ARBA" id="ARBA00004651"/>
    </source>
</evidence>
<dbReference type="PROSITE" id="PS50928">
    <property type="entry name" value="ABC_TM1"/>
    <property type="match status" value="1"/>
</dbReference>
<evidence type="ECO:0000259" key="8">
    <source>
        <dbReference type="PROSITE" id="PS50928"/>
    </source>
</evidence>
<organism evidence="9 10">
    <name type="scientific">Paenibacillus spongiae</name>
    <dbReference type="NCBI Taxonomy" id="2909671"/>
    <lineage>
        <taxon>Bacteria</taxon>
        <taxon>Bacillati</taxon>
        <taxon>Bacillota</taxon>
        <taxon>Bacilli</taxon>
        <taxon>Bacillales</taxon>
        <taxon>Paenibacillaceae</taxon>
        <taxon>Paenibacillus</taxon>
    </lineage>
</organism>
<comment type="similarity">
    <text evidence="7">Belongs to the binding-protein-dependent transport system permease family.</text>
</comment>
<dbReference type="Pfam" id="PF00528">
    <property type="entry name" value="BPD_transp_1"/>
    <property type="match status" value="1"/>
</dbReference>
<feature type="transmembrane region" description="Helical" evidence="7">
    <location>
        <begin position="255"/>
        <end position="274"/>
    </location>
</feature>
<evidence type="ECO:0000256" key="5">
    <source>
        <dbReference type="ARBA" id="ARBA00022989"/>
    </source>
</evidence>
<evidence type="ECO:0000256" key="2">
    <source>
        <dbReference type="ARBA" id="ARBA00022448"/>
    </source>
</evidence>
<keyword evidence="4 7" id="KW-0812">Transmembrane</keyword>
<keyword evidence="2 7" id="KW-0813">Transport</keyword>
<name>A0ABY5S6J7_9BACL</name>
<keyword evidence="10" id="KW-1185">Reference proteome</keyword>
<dbReference type="SUPFAM" id="SSF161098">
    <property type="entry name" value="MetI-like"/>
    <property type="match status" value="1"/>
</dbReference>
<dbReference type="RefSeq" id="WP_258385433.1">
    <property type="nucleotide sequence ID" value="NZ_CP091430.1"/>
</dbReference>
<reference evidence="9" key="1">
    <citation type="submission" date="2022-01" db="EMBL/GenBank/DDBJ databases">
        <title>Paenibacillus spongiae sp. nov., isolated from marine sponge.</title>
        <authorList>
            <person name="Li Z."/>
            <person name="Zhang M."/>
        </authorList>
    </citation>
    <scope>NUCLEOTIDE SEQUENCE</scope>
    <source>
        <strain evidence="9">PHS-Z3</strain>
    </source>
</reference>
<evidence type="ECO:0000313" key="9">
    <source>
        <dbReference type="EMBL" id="UVI29344.1"/>
    </source>
</evidence>
<evidence type="ECO:0000256" key="6">
    <source>
        <dbReference type="ARBA" id="ARBA00023136"/>
    </source>
</evidence>
<accession>A0ABY5S6J7</accession>
<keyword evidence="5 7" id="KW-1133">Transmembrane helix</keyword>
<keyword evidence="6 7" id="KW-0472">Membrane</keyword>
<dbReference type="EMBL" id="CP091430">
    <property type="protein sequence ID" value="UVI29344.1"/>
    <property type="molecule type" value="Genomic_DNA"/>
</dbReference>
<feature type="transmembrane region" description="Helical" evidence="7">
    <location>
        <begin position="180"/>
        <end position="205"/>
    </location>
</feature>
<evidence type="ECO:0000256" key="4">
    <source>
        <dbReference type="ARBA" id="ARBA00022692"/>
    </source>
</evidence>
<protein>
    <submittedName>
        <fullName evidence="9">Carbohydrate ABC transporter permease</fullName>
    </submittedName>
</protein>
<dbReference type="Proteomes" id="UP001057877">
    <property type="component" value="Chromosome"/>
</dbReference>
<evidence type="ECO:0000313" key="10">
    <source>
        <dbReference type="Proteomes" id="UP001057877"/>
    </source>
</evidence>